<organism evidence="7">
    <name type="scientific">Sesamum calycinum</name>
    <dbReference type="NCBI Taxonomy" id="2727403"/>
    <lineage>
        <taxon>Eukaryota</taxon>
        <taxon>Viridiplantae</taxon>
        <taxon>Streptophyta</taxon>
        <taxon>Embryophyta</taxon>
        <taxon>Tracheophyta</taxon>
        <taxon>Spermatophyta</taxon>
        <taxon>Magnoliopsida</taxon>
        <taxon>eudicotyledons</taxon>
        <taxon>Gunneridae</taxon>
        <taxon>Pentapetalae</taxon>
        <taxon>asterids</taxon>
        <taxon>lamiids</taxon>
        <taxon>Lamiales</taxon>
        <taxon>Pedaliaceae</taxon>
        <taxon>Sesamum</taxon>
    </lineage>
</organism>
<dbReference type="InterPro" id="IPR008949">
    <property type="entry name" value="Isoprenoid_synthase_dom_sf"/>
</dbReference>
<dbReference type="InterPro" id="IPR005630">
    <property type="entry name" value="Terpene_synthase_metal-bd"/>
</dbReference>
<evidence type="ECO:0000256" key="3">
    <source>
        <dbReference type="ARBA" id="ARBA00022842"/>
    </source>
</evidence>
<protein>
    <submittedName>
        <fullName evidence="7">Tricyclene synthase Oc15, chloroplastic</fullName>
    </submittedName>
</protein>
<dbReference type="SUPFAM" id="SSF48576">
    <property type="entry name" value="Terpenoid synthases"/>
    <property type="match status" value="1"/>
</dbReference>
<feature type="domain" description="Terpene synthase N-terminal" evidence="5">
    <location>
        <begin position="69"/>
        <end position="210"/>
    </location>
</feature>
<dbReference type="InterPro" id="IPR036965">
    <property type="entry name" value="Terpene_synth_N_sf"/>
</dbReference>
<dbReference type="EMBL" id="JACGWM010000007">
    <property type="protein sequence ID" value="KAL0363277.1"/>
    <property type="molecule type" value="Genomic_DNA"/>
</dbReference>
<dbReference type="InterPro" id="IPR001906">
    <property type="entry name" value="Terpene_synth_N"/>
</dbReference>
<evidence type="ECO:0000259" key="5">
    <source>
        <dbReference type="Pfam" id="PF01397"/>
    </source>
</evidence>
<evidence type="ECO:0000256" key="2">
    <source>
        <dbReference type="ARBA" id="ARBA00022723"/>
    </source>
</evidence>
<comment type="caution">
    <text evidence="7">The sequence shown here is derived from an EMBL/GenBank/DDBJ whole genome shotgun (WGS) entry which is preliminary data.</text>
</comment>
<dbReference type="PANTHER" id="PTHR31225">
    <property type="entry name" value="OS04G0344100 PROTEIN-RELATED"/>
    <property type="match status" value="1"/>
</dbReference>
<dbReference type="GO" id="GO:0010333">
    <property type="term" value="F:terpene synthase activity"/>
    <property type="evidence" value="ECO:0007669"/>
    <property type="project" value="InterPro"/>
</dbReference>
<dbReference type="Pfam" id="PF01397">
    <property type="entry name" value="Terpene_synth"/>
    <property type="match status" value="1"/>
</dbReference>
<dbReference type="InterPro" id="IPR050148">
    <property type="entry name" value="Terpene_synthase-like"/>
</dbReference>
<evidence type="ECO:0000313" key="7">
    <source>
        <dbReference type="EMBL" id="KAL0363277.1"/>
    </source>
</evidence>
<reference evidence="7" key="1">
    <citation type="submission" date="2020-06" db="EMBL/GenBank/DDBJ databases">
        <authorList>
            <person name="Li T."/>
            <person name="Hu X."/>
            <person name="Zhang T."/>
            <person name="Song X."/>
            <person name="Zhang H."/>
            <person name="Dai N."/>
            <person name="Sheng W."/>
            <person name="Hou X."/>
            <person name="Wei L."/>
        </authorList>
    </citation>
    <scope>NUCLEOTIDE SEQUENCE</scope>
    <source>
        <strain evidence="7">KEN8</strain>
        <tissue evidence="7">Leaf</tissue>
    </source>
</reference>
<dbReference type="GO" id="GO:0016114">
    <property type="term" value="P:terpenoid biosynthetic process"/>
    <property type="evidence" value="ECO:0007669"/>
    <property type="project" value="InterPro"/>
</dbReference>
<dbReference type="PANTHER" id="PTHR31225:SF0">
    <property type="entry name" value="S-(+)-LINALOOL SYNTHASE, CHLOROPLASTIC"/>
    <property type="match status" value="1"/>
</dbReference>
<reference evidence="7" key="2">
    <citation type="journal article" date="2024" name="Plant">
        <title>Genomic evolution and insights into agronomic trait innovations of Sesamum species.</title>
        <authorList>
            <person name="Miao H."/>
            <person name="Wang L."/>
            <person name="Qu L."/>
            <person name="Liu H."/>
            <person name="Sun Y."/>
            <person name="Le M."/>
            <person name="Wang Q."/>
            <person name="Wei S."/>
            <person name="Zheng Y."/>
            <person name="Lin W."/>
            <person name="Duan Y."/>
            <person name="Cao H."/>
            <person name="Xiong S."/>
            <person name="Wang X."/>
            <person name="Wei L."/>
            <person name="Li C."/>
            <person name="Ma Q."/>
            <person name="Ju M."/>
            <person name="Zhao R."/>
            <person name="Li G."/>
            <person name="Mu C."/>
            <person name="Tian Q."/>
            <person name="Mei H."/>
            <person name="Zhang T."/>
            <person name="Gao T."/>
            <person name="Zhang H."/>
        </authorList>
    </citation>
    <scope>NUCLEOTIDE SEQUENCE</scope>
    <source>
        <strain evidence="7">KEN8</strain>
    </source>
</reference>
<evidence type="ECO:0000256" key="4">
    <source>
        <dbReference type="ARBA" id="ARBA00023239"/>
    </source>
</evidence>
<keyword evidence="4" id="KW-0456">Lyase</keyword>
<dbReference type="AlphaFoldDB" id="A0AAW2Q684"/>
<keyword evidence="3" id="KW-0460">Magnesium</keyword>
<gene>
    <name evidence="7" type="ORF">Scaly_1282900</name>
</gene>
<proteinExistence type="predicted"/>
<dbReference type="Gene3D" id="1.10.600.10">
    <property type="entry name" value="Farnesyl Diphosphate Synthase"/>
    <property type="match status" value="1"/>
</dbReference>
<comment type="cofactor">
    <cofactor evidence="1">
        <name>Mg(2+)</name>
        <dbReference type="ChEBI" id="CHEBI:18420"/>
    </cofactor>
</comment>
<name>A0AAW2Q684_9LAMI</name>
<evidence type="ECO:0000259" key="6">
    <source>
        <dbReference type="Pfam" id="PF03936"/>
    </source>
</evidence>
<dbReference type="GO" id="GO:0000287">
    <property type="term" value="F:magnesium ion binding"/>
    <property type="evidence" value="ECO:0007669"/>
    <property type="project" value="InterPro"/>
</dbReference>
<dbReference type="Pfam" id="PF03936">
    <property type="entry name" value="Terpene_synth_C"/>
    <property type="match status" value="1"/>
</dbReference>
<feature type="domain" description="Terpene synthase metal-binding" evidence="6">
    <location>
        <begin position="277"/>
        <end position="497"/>
    </location>
</feature>
<accession>A0AAW2Q684</accession>
<dbReference type="InterPro" id="IPR008930">
    <property type="entry name" value="Terpenoid_cyclase/PrenylTrfase"/>
</dbReference>
<keyword evidence="2" id="KW-0479">Metal-binding</keyword>
<evidence type="ECO:0000256" key="1">
    <source>
        <dbReference type="ARBA" id="ARBA00001946"/>
    </source>
</evidence>
<sequence>MASRIGPSNFFLTFSGGFSNIGKTEPLRVASTYSARKQKLNINVSAGGTTPTPESEPSWPRQDLDFPDKFAIEYEQKIEEIRQVLQSKGEDDVCECLVLVDAIQRVGLSSYYEQEIETILRKLYVSSCSCMYGYYNLHDVSLFFRLLRQHGHCISAGKDGRFRRNLSQDIRGLVELYEAAQLSVEGEHILDEAASFSSHLLRECLPEMDNDLSIMITGKLRHPHHKTVARLTRKDFLQDFEGINGWEKTLRELAVMDLRKGQSVFQGELVQVSKWWNELGLEKMLKLVRNQPPKWYTWSMSILIDDFSLSLQRVALTKSIAFVYLIDDIFDVVGTLDELTIFTEAVNKALLDTTNAIGLDIYKRHGLDPINSLKASWANLCNAFLVEAKWLASGDLPAADRYLENGKVTTGAYVVLVHVFFLLDLGKEGAIHLNNVLPLISNVATILRLSDDLGNAEDEHQDGRDGSYVECYRKDHRGLSKAQARRHVIDTIASKWKSLNKECFCRLNHFSAAPFKRAALNGARMVPLMYGYDDNQRLPVLEEPLSLFSSIDEETGVLAIYELQPVDMVSCVFGYPKIYGSPYI</sequence>
<dbReference type="SUPFAM" id="SSF48239">
    <property type="entry name" value="Terpenoid cyclases/Protein prenyltransferases"/>
    <property type="match status" value="1"/>
</dbReference>
<dbReference type="Gene3D" id="1.50.10.130">
    <property type="entry name" value="Terpene synthase, N-terminal domain"/>
    <property type="match status" value="1"/>
</dbReference>